<comment type="caution">
    <text evidence="2">The sequence shown here is derived from an EMBL/GenBank/DDBJ whole genome shotgun (WGS) entry which is preliminary data.</text>
</comment>
<evidence type="ECO:0000313" key="3">
    <source>
        <dbReference type="Proteomes" id="UP000234881"/>
    </source>
</evidence>
<feature type="transmembrane region" description="Helical" evidence="1">
    <location>
        <begin position="82"/>
        <end position="102"/>
    </location>
</feature>
<keyword evidence="3" id="KW-1185">Reference proteome</keyword>
<dbReference type="Proteomes" id="UP000234881">
    <property type="component" value="Unassembled WGS sequence"/>
</dbReference>
<name>A0A2N5XKH8_9HYPH</name>
<organism evidence="2 3">
    <name type="scientific">Cohaesibacter celericrescens</name>
    <dbReference type="NCBI Taxonomy" id="2067669"/>
    <lineage>
        <taxon>Bacteria</taxon>
        <taxon>Pseudomonadati</taxon>
        <taxon>Pseudomonadota</taxon>
        <taxon>Alphaproteobacteria</taxon>
        <taxon>Hyphomicrobiales</taxon>
        <taxon>Cohaesibacteraceae</taxon>
    </lineage>
</organism>
<keyword evidence="1" id="KW-0812">Transmembrane</keyword>
<evidence type="ECO:0008006" key="4">
    <source>
        <dbReference type="Google" id="ProtNLM"/>
    </source>
</evidence>
<reference evidence="2 3" key="1">
    <citation type="submission" date="2018-01" db="EMBL/GenBank/DDBJ databases">
        <title>The draft genome sequence of Cohaesibacter sp. H1304.</title>
        <authorList>
            <person name="Wang N.-N."/>
            <person name="Du Z.-J."/>
        </authorList>
    </citation>
    <scope>NUCLEOTIDE SEQUENCE [LARGE SCALE GENOMIC DNA]</scope>
    <source>
        <strain evidence="2 3">H1304</strain>
    </source>
</reference>
<protein>
    <recommendedName>
        <fullName evidence="4">DUF2975 domain-containing protein</fullName>
    </recommendedName>
</protein>
<evidence type="ECO:0000313" key="2">
    <source>
        <dbReference type="EMBL" id="PLW74948.1"/>
    </source>
</evidence>
<accession>A0A2N5XKH8</accession>
<feature type="transmembrane region" description="Helical" evidence="1">
    <location>
        <begin position="114"/>
        <end position="136"/>
    </location>
</feature>
<dbReference type="OrthoDB" id="7849390at2"/>
<proteinExistence type="predicted"/>
<dbReference type="RefSeq" id="WP_101535848.1">
    <property type="nucleotide sequence ID" value="NZ_JBFHIU010000057.1"/>
</dbReference>
<feature type="transmembrane region" description="Helical" evidence="1">
    <location>
        <begin position="31"/>
        <end position="53"/>
    </location>
</feature>
<keyword evidence="1" id="KW-1133">Transmembrane helix</keyword>
<feature type="transmembrane region" description="Helical" evidence="1">
    <location>
        <begin position="168"/>
        <end position="184"/>
    </location>
</feature>
<keyword evidence="1" id="KW-0472">Membrane</keyword>
<dbReference type="EMBL" id="PKUQ01000055">
    <property type="protein sequence ID" value="PLW74948.1"/>
    <property type="molecule type" value="Genomic_DNA"/>
</dbReference>
<sequence length="198" mass="22672">MQVILEKEAQHQEDHALRVQRITRISGVMKWVLTAFMVLVIVVGILVLAVLSVPDLLEVAKDTMEFGGAERVFGDVPAWQRLLLALFYELCIGSFLMTLWFMHRLFSSFQIKEFFSSRALSSMVWCGIWFVIFGVFDFLEEPVSSVLTTLDLGENQRQLEIGLEGGEIFFIIFGVLFITLGWVMREAASLHEENQQFI</sequence>
<dbReference type="AlphaFoldDB" id="A0A2N5XKH8"/>
<gene>
    <name evidence="2" type="ORF">C0081_21840</name>
</gene>
<evidence type="ECO:0000256" key="1">
    <source>
        <dbReference type="SAM" id="Phobius"/>
    </source>
</evidence>